<dbReference type="Pfam" id="PF13417">
    <property type="entry name" value="GST_N_3"/>
    <property type="match status" value="1"/>
</dbReference>
<dbReference type="OrthoDB" id="73564at2157"/>
<evidence type="ECO:0000259" key="1">
    <source>
        <dbReference type="PROSITE" id="PS50404"/>
    </source>
</evidence>
<accession>G0LFT1</accession>
<dbReference type="InterPro" id="IPR036249">
    <property type="entry name" value="Thioredoxin-like_sf"/>
</dbReference>
<dbReference type="PROSITE" id="PS00195">
    <property type="entry name" value="GLUTAREDOXIN_1"/>
    <property type="match status" value="1"/>
</dbReference>
<name>G0LFT1_HALWC</name>
<organism evidence="2 3">
    <name type="scientific">Haloquadratum walsbyi (strain DSM 16854 / JCM 12705 / C23)</name>
    <dbReference type="NCBI Taxonomy" id="768065"/>
    <lineage>
        <taxon>Archaea</taxon>
        <taxon>Methanobacteriati</taxon>
        <taxon>Methanobacteriota</taxon>
        <taxon>Stenosarchaea group</taxon>
        <taxon>Halobacteria</taxon>
        <taxon>Halobacteriales</taxon>
        <taxon>Haloferacaceae</taxon>
        <taxon>Haloquadratum</taxon>
    </lineage>
</organism>
<evidence type="ECO:0000313" key="2">
    <source>
        <dbReference type="EMBL" id="CCC41844.1"/>
    </source>
</evidence>
<dbReference type="AlphaFoldDB" id="G0LFT1"/>
<dbReference type="InterPro" id="IPR011767">
    <property type="entry name" value="GLR_AS"/>
</dbReference>
<dbReference type="PROSITE" id="PS51354">
    <property type="entry name" value="GLUTAREDOXIN_2"/>
    <property type="match status" value="1"/>
</dbReference>
<feature type="domain" description="GST N-terminal" evidence="1">
    <location>
        <begin position="10"/>
        <end position="91"/>
    </location>
</feature>
<dbReference type="GeneID" id="12449028"/>
<dbReference type="PROSITE" id="PS50404">
    <property type="entry name" value="GST_NTER"/>
    <property type="match status" value="1"/>
</dbReference>
<proteinExistence type="predicted"/>
<dbReference type="HOGENOM" id="CLU_026126_8_2_2"/>
<dbReference type="Proteomes" id="UP000007954">
    <property type="component" value="Chromosome"/>
</dbReference>
<dbReference type="Gene3D" id="3.40.30.10">
    <property type="entry name" value="Glutaredoxin"/>
    <property type="match status" value="1"/>
</dbReference>
<gene>
    <name evidence="2" type="primary">grx2</name>
    <name evidence="2" type="ordered locus">Hqrw_4121</name>
</gene>
<protein>
    <submittedName>
        <fullName evidence="2">Glutaredoxin</fullName>
    </submittedName>
</protein>
<dbReference type="InterPro" id="IPR004045">
    <property type="entry name" value="Glutathione_S-Trfase_N"/>
</dbReference>
<sequence>MSADSTNSDVSITVYRLEACPFCERVIRLLEELELSYHSRFVEPMHSDRDVVKRISGKRTVPALVDTNTGVVMSESGNIVTYLEQTYGSDSTASIEKPVEGV</sequence>
<dbReference type="PANTHER" id="PTHR45288:SF2">
    <property type="entry name" value="THIOREDOXIN FAMILY PROTEIN"/>
    <property type="match status" value="1"/>
</dbReference>
<dbReference type="SUPFAM" id="SSF52833">
    <property type="entry name" value="Thioredoxin-like"/>
    <property type="match status" value="1"/>
</dbReference>
<evidence type="ECO:0000313" key="3">
    <source>
        <dbReference type="Proteomes" id="UP000007954"/>
    </source>
</evidence>
<reference evidence="2 3" key="1">
    <citation type="journal article" date="2011" name="PLoS ONE">
        <title>Haloquadratum walsbyi: limited diversity in a global pond.</title>
        <authorList>
            <person name="Dyall-Smith M."/>
            <person name="Pfeiffer F."/>
            <person name="Klee K."/>
            <person name="Palm P."/>
            <person name="Gross K."/>
            <person name="Schuster S.C."/>
            <person name="Rampp M."/>
            <person name="Oesterhelt D."/>
        </authorList>
    </citation>
    <scope>NUCLEOTIDE SEQUENCE [LARGE SCALE GENOMIC DNA]</scope>
    <source>
        <strain evidence="3">DSM 16854 / JCM 12705 / C23</strain>
    </source>
</reference>
<dbReference type="RefSeq" id="WP_014557115.1">
    <property type="nucleotide sequence ID" value="NC_017459.1"/>
</dbReference>
<dbReference type="KEGG" id="hwc:Hqrw_4121"/>
<dbReference type="EMBL" id="FR746099">
    <property type="protein sequence ID" value="CCC41844.1"/>
    <property type="molecule type" value="Genomic_DNA"/>
</dbReference>
<dbReference type="PANTHER" id="PTHR45288">
    <property type="entry name" value="THIOREDOXIN FAMILY PROTEIN"/>
    <property type="match status" value="1"/>
</dbReference>